<evidence type="ECO:0000256" key="2">
    <source>
        <dbReference type="ARBA" id="ARBA00012405"/>
    </source>
</evidence>
<dbReference type="GO" id="GO:0000246">
    <property type="term" value="F:Delta24(24-1) sterol reductase activity"/>
    <property type="evidence" value="ECO:0007669"/>
    <property type="project" value="TreeGrafter"/>
</dbReference>
<dbReference type="EMBL" id="LAEV01000658">
    <property type="protein sequence ID" value="KKA29830.1"/>
    <property type="molecule type" value="Genomic_DNA"/>
</dbReference>
<dbReference type="GO" id="GO:0016020">
    <property type="term" value="C:membrane"/>
    <property type="evidence" value="ECO:0007669"/>
    <property type="project" value="UniProtKB-SubCell"/>
</dbReference>
<dbReference type="Pfam" id="PF01565">
    <property type="entry name" value="FAD_binding_4"/>
    <property type="match status" value="1"/>
</dbReference>
<dbReference type="InterPro" id="IPR016166">
    <property type="entry name" value="FAD-bd_PCMH"/>
</dbReference>
<dbReference type="EC" id="1.3.1.72" evidence="2"/>
<dbReference type="SUPFAM" id="SSF56176">
    <property type="entry name" value="FAD-binding/transporter-associated domain-like"/>
    <property type="match status" value="1"/>
</dbReference>
<evidence type="ECO:0000259" key="7">
    <source>
        <dbReference type="PROSITE" id="PS51387"/>
    </source>
</evidence>
<sequence>MGNNTDHDATVRKISAAVAKYYVQGAKYRIFHGSSNSTRPPHSGNYVDISSLNRILEINTENMTATVEPNVSMDTLVQATISRGLIPPIVMEFPGITVGGSFAGSSGESTSWKFDSLNELVCEIEVVLGNGDVITASPTENADLFEGIGGSLGTLGIITKGTLQLVHAPKYVRLAYHQHTTIESAVAAIKEATSDRSNDYIDGIVFSRDHSVVMLGKGTNEVAPGCSVRTFSKAWDNWFYLHVQDQPRTEVAVDYIPLAEYLFRYDRGSFWMAKYALEYWGFIPSNRLTRAIFDDMLHTRPLYRAMQRTNSSSLTLVQDISFPYDTVCSFMHYVADQFEIWPLWLCPLPAVPGPTFHPHSVDENGKPVPMLNVGVWGQGPADVYKSVESNRDLEMKAVELRGRKVLYAHAYYTEEEFWKIYGKEWYDKLRTKYKATMIPSAYEKVKVDVAEFKQESPMTRMRMQWPLTGVLGVFYAMASSDIRAHHRLPISSCVVPDSDKSK</sequence>
<evidence type="ECO:0000256" key="4">
    <source>
        <dbReference type="ARBA" id="ARBA00022989"/>
    </source>
</evidence>
<proteinExistence type="predicted"/>
<reference evidence="8 9" key="1">
    <citation type="submission" date="2015-03" db="EMBL/GenBank/DDBJ databases">
        <authorList>
            <person name="Radwan O."/>
            <person name="Al-Naeli F.A."/>
            <person name="Rendon G.A."/>
            <person name="Fields C."/>
        </authorList>
    </citation>
    <scope>NUCLEOTIDE SEQUENCE [LARGE SCALE GENOMIC DNA]</scope>
    <source>
        <strain evidence="8">CR-DP1</strain>
    </source>
</reference>
<evidence type="ECO:0000256" key="1">
    <source>
        <dbReference type="ARBA" id="ARBA00004167"/>
    </source>
</evidence>
<dbReference type="Proteomes" id="UP000033483">
    <property type="component" value="Unassembled WGS sequence"/>
</dbReference>
<protein>
    <recommendedName>
        <fullName evidence="2">Delta(24)-sterol reductase</fullName>
        <ecNumber evidence="2">1.3.1.72</ecNumber>
    </recommendedName>
</protein>
<comment type="caution">
    <text evidence="8">The sequence shown here is derived from an EMBL/GenBank/DDBJ whole genome shotgun (WGS) entry which is preliminary data.</text>
</comment>
<dbReference type="GO" id="GO:0071949">
    <property type="term" value="F:FAD binding"/>
    <property type="evidence" value="ECO:0007669"/>
    <property type="project" value="InterPro"/>
</dbReference>
<keyword evidence="6" id="KW-0472">Membrane</keyword>
<dbReference type="PANTHER" id="PTHR10801:SF0">
    <property type="entry name" value="DELTA(24)-STEROL REDUCTASE"/>
    <property type="match status" value="1"/>
</dbReference>
<feature type="domain" description="FAD-binding PCMH-type" evidence="7">
    <location>
        <begin position="1"/>
        <end position="168"/>
    </location>
</feature>
<gene>
    <name evidence="8" type="ORF">TD95_000439</name>
</gene>
<dbReference type="PROSITE" id="PS51387">
    <property type="entry name" value="FAD_PCMH"/>
    <property type="match status" value="1"/>
</dbReference>
<dbReference type="InterPro" id="IPR006094">
    <property type="entry name" value="Oxid_FAD_bind_N"/>
</dbReference>
<dbReference type="PANTHER" id="PTHR10801">
    <property type="entry name" value="24-DEHYDROCHOLESTEROL REDUCTASE"/>
    <property type="match status" value="1"/>
</dbReference>
<evidence type="ECO:0000256" key="3">
    <source>
        <dbReference type="ARBA" id="ARBA00022692"/>
    </source>
</evidence>
<evidence type="ECO:0000313" key="8">
    <source>
        <dbReference type="EMBL" id="KKA29830.1"/>
    </source>
</evidence>
<dbReference type="GO" id="GO:0008202">
    <property type="term" value="P:steroid metabolic process"/>
    <property type="evidence" value="ECO:0007669"/>
    <property type="project" value="TreeGrafter"/>
</dbReference>
<dbReference type="GO" id="GO:0005737">
    <property type="term" value="C:cytoplasm"/>
    <property type="evidence" value="ECO:0007669"/>
    <property type="project" value="TreeGrafter"/>
</dbReference>
<keyword evidence="9" id="KW-1185">Reference proteome</keyword>
<dbReference type="InterPro" id="IPR040165">
    <property type="entry name" value="Diminuto-like"/>
</dbReference>
<keyword evidence="3" id="KW-0812">Transmembrane</keyword>
<dbReference type="InterPro" id="IPR016169">
    <property type="entry name" value="FAD-bd_PCMH_sub2"/>
</dbReference>
<dbReference type="GO" id="GO:0050614">
    <property type="term" value="F:Delta24-sterol reductase activity"/>
    <property type="evidence" value="ECO:0007669"/>
    <property type="project" value="UniProtKB-EC"/>
</dbReference>
<comment type="subcellular location">
    <subcellularLocation>
        <location evidence="1">Membrane</location>
        <topology evidence="1">Single-pass membrane protein</topology>
    </subcellularLocation>
</comment>
<dbReference type="OrthoDB" id="415825at2759"/>
<keyword evidence="5" id="KW-0560">Oxidoreductase</keyword>
<dbReference type="InterPro" id="IPR036318">
    <property type="entry name" value="FAD-bd_PCMH-like_sf"/>
</dbReference>
<evidence type="ECO:0000256" key="6">
    <source>
        <dbReference type="ARBA" id="ARBA00023136"/>
    </source>
</evidence>
<name>A0A0F4ZHZ6_9PEZI</name>
<evidence type="ECO:0000313" key="9">
    <source>
        <dbReference type="Proteomes" id="UP000033483"/>
    </source>
</evidence>
<dbReference type="AlphaFoldDB" id="A0A0F4ZHZ6"/>
<evidence type="ECO:0000256" key="5">
    <source>
        <dbReference type="ARBA" id="ARBA00023002"/>
    </source>
</evidence>
<keyword evidence="4" id="KW-1133">Transmembrane helix</keyword>
<organism evidence="8 9">
    <name type="scientific">Thielaviopsis punctulata</name>
    <dbReference type="NCBI Taxonomy" id="72032"/>
    <lineage>
        <taxon>Eukaryota</taxon>
        <taxon>Fungi</taxon>
        <taxon>Dikarya</taxon>
        <taxon>Ascomycota</taxon>
        <taxon>Pezizomycotina</taxon>
        <taxon>Sordariomycetes</taxon>
        <taxon>Hypocreomycetidae</taxon>
        <taxon>Microascales</taxon>
        <taxon>Ceratocystidaceae</taxon>
        <taxon>Thielaviopsis</taxon>
    </lineage>
</organism>
<accession>A0A0F4ZHZ6</accession>
<dbReference type="Gene3D" id="3.30.465.10">
    <property type="match status" value="1"/>
</dbReference>